<dbReference type="EMBL" id="JBEPMX010000001">
    <property type="protein sequence ID" value="MET3682304.1"/>
    <property type="molecule type" value="Genomic_DNA"/>
</dbReference>
<protein>
    <recommendedName>
        <fullName evidence="3">DUF2515 domain-containing protein</fullName>
    </recommendedName>
</protein>
<sequence>MNSLLIHDIREQTFLHNRDNIARTLAYNHYFQQNPEIKWSLLAHIVSRNAGWNMTDLELPSFKTILTDPQRKALFLTYESINWFIFRDAYPQLLIYERSKQQGKPLFFLFKYFGISTFMEREWYRFYQTGDQDRLMIAQIINEQQLIQKPIVKHNPYQRKVFQRMPYYLQSILHLNAVVIPTLCGKLYGLFIPPFQRVHNRIKIGKQLAQLLYYPYLHPLFHDFINEVQVTGSREEYEQFMLNGPPHSAPPLRNVYERVEHELSESFSDWSYQTRIKNRWFKEPSLPNIQLFHRDFMRKRHVLFEVGAVASTVKNVVKKR</sequence>
<reference evidence="1 2" key="1">
    <citation type="submission" date="2024-06" db="EMBL/GenBank/DDBJ databases">
        <title>Genomic Encyclopedia of Type Strains, Phase IV (KMG-IV): sequencing the most valuable type-strain genomes for metagenomic binning, comparative biology and taxonomic classification.</title>
        <authorList>
            <person name="Goeker M."/>
        </authorList>
    </citation>
    <scope>NUCLEOTIDE SEQUENCE [LARGE SCALE GENOMIC DNA]</scope>
    <source>
        <strain evidence="1 2">DSM 23520</strain>
    </source>
</reference>
<proteinExistence type="predicted"/>
<accession>A0ABV2KRT4</accession>
<evidence type="ECO:0008006" key="3">
    <source>
        <dbReference type="Google" id="ProtNLM"/>
    </source>
</evidence>
<organism evidence="1 2">
    <name type="scientific">Alkalibacillus flavidus</name>
    <dbReference type="NCBI Taxonomy" id="546021"/>
    <lineage>
        <taxon>Bacteria</taxon>
        <taxon>Bacillati</taxon>
        <taxon>Bacillota</taxon>
        <taxon>Bacilli</taxon>
        <taxon>Bacillales</taxon>
        <taxon>Bacillaceae</taxon>
        <taxon>Alkalibacillus</taxon>
    </lineage>
</organism>
<keyword evidence="2" id="KW-1185">Reference proteome</keyword>
<dbReference type="RefSeq" id="WP_354218811.1">
    <property type="nucleotide sequence ID" value="NZ_JBEPMX010000001.1"/>
</dbReference>
<comment type="caution">
    <text evidence="1">The sequence shown here is derived from an EMBL/GenBank/DDBJ whole genome shotgun (WGS) entry which is preliminary data.</text>
</comment>
<dbReference type="Proteomes" id="UP001549167">
    <property type="component" value="Unassembled WGS sequence"/>
</dbReference>
<evidence type="ECO:0000313" key="2">
    <source>
        <dbReference type="Proteomes" id="UP001549167"/>
    </source>
</evidence>
<evidence type="ECO:0000313" key="1">
    <source>
        <dbReference type="EMBL" id="MET3682304.1"/>
    </source>
</evidence>
<gene>
    <name evidence="1" type="ORF">ABID56_000383</name>
</gene>
<name>A0ABV2KRT4_9BACI</name>
<dbReference type="Pfam" id="PF10720">
    <property type="entry name" value="DUF2515"/>
    <property type="match status" value="1"/>
</dbReference>
<dbReference type="InterPro" id="IPR019658">
    <property type="entry name" value="DUF2515"/>
</dbReference>